<comment type="caution">
    <text evidence="3">The sequence shown here is derived from an EMBL/GenBank/DDBJ whole genome shotgun (WGS) entry which is preliminary data.</text>
</comment>
<evidence type="ECO:0000259" key="2">
    <source>
        <dbReference type="Pfam" id="PF22936"/>
    </source>
</evidence>
<accession>A0A6L2MN36</accession>
<dbReference type="Pfam" id="PF07727">
    <property type="entry name" value="RVT_2"/>
    <property type="match status" value="1"/>
</dbReference>
<reference evidence="3" key="1">
    <citation type="journal article" date="2019" name="Sci. Rep.">
        <title>Draft genome of Tanacetum cinerariifolium, the natural source of mosquito coil.</title>
        <authorList>
            <person name="Yamashiro T."/>
            <person name="Shiraishi A."/>
            <person name="Satake H."/>
            <person name="Nakayama K."/>
        </authorList>
    </citation>
    <scope>NUCLEOTIDE SEQUENCE</scope>
</reference>
<gene>
    <name evidence="3" type="ORF">Tci_047419</name>
</gene>
<dbReference type="AlphaFoldDB" id="A0A6L2MN36"/>
<proteinExistence type="predicted"/>
<dbReference type="InterPro" id="IPR013103">
    <property type="entry name" value="RVT_2"/>
</dbReference>
<dbReference type="EMBL" id="BKCJ010007082">
    <property type="protein sequence ID" value="GEU75441.1"/>
    <property type="molecule type" value="Genomic_DNA"/>
</dbReference>
<protein>
    <submittedName>
        <fullName evidence="3">Putative ribonuclease H-like domain-containing protein</fullName>
    </submittedName>
</protein>
<sequence>MNLGGLLVGTHDLFSGRYCGLVRRVTCGYPWSGLGETTGTLSSLIPLSRGSFDVIVGMDWLSKRKFVIVCHEKVVRIPLEGNEILRVHSERTQGVMKTLMNTKIYEVEVKSSCSTSHNTQNIAFVSTNNTDNTNESVSVISSVSSASTKASVSTLPNVDNLSDVVIYSFFANQSNSPHLDNEDLKQIDANDLEEMDLKWQMAMLTMRARRFLQRTGRNLGANGTTAIWFDMSKADEKLTNYALMAFTSSGSSSTSCSDSEGNPQQALKDKGVINSGCSRHMTGNISYLSDFEEINGGYVAFGENPKGGKITDKGKIRTCKLHFNDVYFVKELKFNLFSVLPMCDKKNSVPFTDTKCVVLSFDFKLPDENHEEGIDYKKVFAPVARLEAIWLFLAYASFMGFMVYQMDVKSAFLYGTIEKEVYLCQPLGFEDSDYPDKVYKVVKALYGLHQAPRAWYETLTTYLLENGFQRGKIDQTLFIKKQKGGILLVQISLMGELTFFLGLQVKQKDDGIFISQDKYAAEILRKFGLTNGKSSSTPVDTEKPLLKDPNGEDVDTVVATSSIKAEYVAAASYCAQSDASEGFDQIVDFLNAHTIQYALMVNPSIYVLCIRQFWALVSVKKTNDVVKFQSLIDRKKVVISEDTIR</sequence>
<dbReference type="Pfam" id="PF08284">
    <property type="entry name" value="RVP_2"/>
    <property type="match status" value="1"/>
</dbReference>
<organism evidence="3">
    <name type="scientific">Tanacetum cinerariifolium</name>
    <name type="common">Dalmatian daisy</name>
    <name type="synonym">Chrysanthemum cinerariifolium</name>
    <dbReference type="NCBI Taxonomy" id="118510"/>
    <lineage>
        <taxon>Eukaryota</taxon>
        <taxon>Viridiplantae</taxon>
        <taxon>Streptophyta</taxon>
        <taxon>Embryophyta</taxon>
        <taxon>Tracheophyta</taxon>
        <taxon>Spermatophyta</taxon>
        <taxon>Magnoliopsida</taxon>
        <taxon>eudicotyledons</taxon>
        <taxon>Gunneridae</taxon>
        <taxon>Pentapetalae</taxon>
        <taxon>asterids</taxon>
        <taxon>campanulids</taxon>
        <taxon>Asterales</taxon>
        <taxon>Asteraceae</taxon>
        <taxon>Asteroideae</taxon>
        <taxon>Anthemideae</taxon>
        <taxon>Anthemidinae</taxon>
        <taxon>Tanacetum</taxon>
    </lineage>
</organism>
<dbReference type="InterPro" id="IPR054722">
    <property type="entry name" value="PolX-like_BBD"/>
</dbReference>
<evidence type="ECO:0000313" key="3">
    <source>
        <dbReference type="EMBL" id="GEU75441.1"/>
    </source>
</evidence>
<evidence type="ECO:0000259" key="1">
    <source>
        <dbReference type="Pfam" id="PF07727"/>
    </source>
</evidence>
<name>A0A6L2MN36_TANCI</name>
<feature type="domain" description="Retrovirus-related Pol polyprotein from transposon TNT 1-94-like beta-barrel" evidence="2">
    <location>
        <begin position="273"/>
        <end position="345"/>
    </location>
</feature>
<feature type="domain" description="Reverse transcriptase Ty1/copia-type" evidence="1">
    <location>
        <begin position="372"/>
        <end position="490"/>
    </location>
</feature>
<dbReference type="Pfam" id="PF22936">
    <property type="entry name" value="Pol_BBD"/>
    <property type="match status" value="1"/>
</dbReference>